<dbReference type="OrthoDB" id="432967at2759"/>
<dbReference type="InterPro" id="IPR014917">
    <property type="entry name" value="DUF1800"/>
</dbReference>
<evidence type="ECO:0000313" key="2">
    <source>
        <dbReference type="EMBL" id="CAD7235801.1"/>
    </source>
</evidence>
<name>A0A7R8WPP5_9CRUS</name>
<dbReference type="AlphaFoldDB" id="A0A7R8WPP5"/>
<reference evidence="2" key="1">
    <citation type="submission" date="2020-11" db="EMBL/GenBank/DDBJ databases">
        <authorList>
            <person name="Tran Van P."/>
        </authorList>
    </citation>
    <scope>NUCLEOTIDE SEQUENCE</scope>
</reference>
<dbReference type="Gene3D" id="3.30.70.330">
    <property type="match status" value="1"/>
</dbReference>
<dbReference type="InterPro" id="IPR035979">
    <property type="entry name" value="RBD_domain_sf"/>
</dbReference>
<protein>
    <submittedName>
        <fullName evidence="2">Uncharacterized protein</fullName>
    </submittedName>
</protein>
<gene>
    <name evidence="2" type="ORF">CTOB1V02_LOCUS13616</name>
</gene>
<proteinExistence type="predicted"/>
<dbReference type="Pfam" id="PF08811">
    <property type="entry name" value="DUF1800"/>
    <property type="match status" value="1"/>
</dbReference>
<accession>A0A7R8WPP5</accession>
<feature type="compositionally biased region" description="Basic and acidic residues" evidence="1">
    <location>
        <begin position="19"/>
        <end position="34"/>
    </location>
</feature>
<feature type="non-terminal residue" evidence="2">
    <location>
        <position position="282"/>
    </location>
</feature>
<evidence type="ECO:0000256" key="1">
    <source>
        <dbReference type="SAM" id="MobiDB-lite"/>
    </source>
</evidence>
<sequence length="282" mass="31680">MPDDDAAKEAISGLNDSELDSRTIVVKEAEERGSRPRRNNFGGGGGGGYNSNRGGAAAALHHKTLRDHALGSYRSMLHAVAKDPAMLLFLNNQQNKKNAPNENFAREIMELFTLGTGNYTEQDIKEAARAFTGWKTNLKGDFVKVAKQHDNGIKNFMGKSGNWDGEDIIDMILEERQTAYFLCEKVYKHFVNDQDIDHEIVSSLSKVFYEKPLSMKEFKGKRLIIIQLSGGNDGLNTLVPYRNDLYYKARPSLKHEASQLLQITDEAAFHPALSFFREAYQN</sequence>
<dbReference type="GO" id="GO:0003676">
    <property type="term" value="F:nucleic acid binding"/>
    <property type="evidence" value="ECO:0007669"/>
    <property type="project" value="InterPro"/>
</dbReference>
<dbReference type="SUPFAM" id="SSF54928">
    <property type="entry name" value="RNA-binding domain, RBD"/>
    <property type="match status" value="1"/>
</dbReference>
<dbReference type="EMBL" id="OB674707">
    <property type="protein sequence ID" value="CAD7235801.1"/>
    <property type="molecule type" value="Genomic_DNA"/>
</dbReference>
<feature type="region of interest" description="Disordered" evidence="1">
    <location>
        <begin position="1"/>
        <end position="55"/>
    </location>
</feature>
<organism evidence="2">
    <name type="scientific">Cyprideis torosa</name>
    <dbReference type="NCBI Taxonomy" id="163714"/>
    <lineage>
        <taxon>Eukaryota</taxon>
        <taxon>Metazoa</taxon>
        <taxon>Ecdysozoa</taxon>
        <taxon>Arthropoda</taxon>
        <taxon>Crustacea</taxon>
        <taxon>Oligostraca</taxon>
        <taxon>Ostracoda</taxon>
        <taxon>Podocopa</taxon>
        <taxon>Podocopida</taxon>
        <taxon>Cytherocopina</taxon>
        <taxon>Cytheroidea</taxon>
        <taxon>Cytherideidae</taxon>
        <taxon>Cyprideis</taxon>
    </lineage>
</organism>
<dbReference type="InterPro" id="IPR012677">
    <property type="entry name" value="Nucleotide-bd_a/b_plait_sf"/>
</dbReference>